<dbReference type="STRING" id="1465490.SAMN05444277_101393"/>
<keyword evidence="2" id="KW-1185">Reference proteome</keyword>
<name>A0A1I5RS78_9BACT</name>
<gene>
    <name evidence="1" type="ORF">SAMN05444277_101393</name>
</gene>
<dbReference type="RefSeq" id="WP_090653951.1">
    <property type="nucleotide sequence ID" value="NZ_FOXQ01000001.1"/>
</dbReference>
<dbReference type="EMBL" id="FOXQ01000001">
    <property type="protein sequence ID" value="SFP61375.1"/>
    <property type="molecule type" value="Genomic_DNA"/>
</dbReference>
<dbReference type="Proteomes" id="UP000199031">
    <property type="component" value="Unassembled WGS sequence"/>
</dbReference>
<organism evidence="1 2">
    <name type="scientific">Parafilimonas terrae</name>
    <dbReference type="NCBI Taxonomy" id="1465490"/>
    <lineage>
        <taxon>Bacteria</taxon>
        <taxon>Pseudomonadati</taxon>
        <taxon>Bacteroidota</taxon>
        <taxon>Chitinophagia</taxon>
        <taxon>Chitinophagales</taxon>
        <taxon>Chitinophagaceae</taxon>
        <taxon>Parafilimonas</taxon>
    </lineage>
</organism>
<protein>
    <submittedName>
        <fullName evidence="1">Uncharacterized protein</fullName>
    </submittedName>
</protein>
<evidence type="ECO:0000313" key="1">
    <source>
        <dbReference type="EMBL" id="SFP61375.1"/>
    </source>
</evidence>
<accession>A0A1I5RS78</accession>
<proteinExistence type="predicted"/>
<reference evidence="1 2" key="1">
    <citation type="submission" date="2016-10" db="EMBL/GenBank/DDBJ databases">
        <authorList>
            <person name="de Groot N.N."/>
        </authorList>
    </citation>
    <scope>NUCLEOTIDE SEQUENCE [LARGE SCALE GENOMIC DNA]</scope>
    <source>
        <strain evidence="1 2">DSM 28286</strain>
    </source>
</reference>
<dbReference type="AlphaFoldDB" id="A0A1I5RS78"/>
<sequence>MEALRIRGVAKEGILTIPVPDKFEGKDLEVIVLTPDENDTAALQEDLQSKKVERLFKVIGTAKDTTTTFDKHDVYNQ</sequence>
<evidence type="ECO:0000313" key="2">
    <source>
        <dbReference type="Proteomes" id="UP000199031"/>
    </source>
</evidence>